<dbReference type="InterPro" id="IPR010359">
    <property type="entry name" value="IrrE_HExxH"/>
</dbReference>
<sequence length="284" mass="32287">MNPTYIAATKQAEHLRLRFSLKSFQSVDIYDLCDKLEVTVRFVDVNMEGMYFIDENKKHPTIFISNLRPLPRRNFTCGHELGHHLFGHGSKMDALSSTGVEQASYNTEERLVDTFSGALLMPIGGISAEFNRRNIHPDTANVLDFYKISSLFGVGYRTLISHCKVNGLIKDLQMINLLKFTPSKILKKLYPNGEQNTHFKIFDGKSKVGPVDLEVGNYLFLPPDCNVDGDHLSLIDQTNYGNIFCANKPGIVRVFSHERDFGFFTRIQKLGYVGLAEYRHLEND</sequence>
<dbReference type="PANTHER" id="PTHR43236">
    <property type="entry name" value="ANTITOXIN HIGA1"/>
    <property type="match status" value="1"/>
</dbReference>
<gene>
    <name evidence="2" type="ORF">ACFOWA_19640</name>
</gene>
<evidence type="ECO:0000259" key="1">
    <source>
        <dbReference type="Pfam" id="PF06114"/>
    </source>
</evidence>
<feature type="domain" description="IrrE N-terminal-like" evidence="1">
    <location>
        <begin position="33"/>
        <end position="157"/>
    </location>
</feature>
<dbReference type="EMBL" id="JBHSBW010000016">
    <property type="protein sequence ID" value="MFC4213415.1"/>
    <property type="molecule type" value="Genomic_DNA"/>
</dbReference>
<name>A0ABV8PFK3_9SPHI</name>
<dbReference type="Pfam" id="PF06114">
    <property type="entry name" value="Peptidase_M78"/>
    <property type="match status" value="1"/>
</dbReference>
<dbReference type="Proteomes" id="UP001595789">
    <property type="component" value="Unassembled WGS sequence"/>
</dbReference>
<dbReference type="Gene3D" id="1.10.10.2910">
    <property type="match status" value="1"/>
</dbReference>
<evidence type="ECO:0000313" key="2">
    <source>
        <dbReference type="EMBL" id="MFC4213415.1"/>
    </source>
</evidence>
<protein>
    <submittedName>
        <fullName evidence="2">ImmA/IrrE family metallo-endopeptidase</fullName>
    </submittedName>
</protein>
<accession>A0ABV8PFK3</accession>
<dbReference type="PANTHER" id="PTHR43236:SF1">
    <property type="entry name" value="BLL7220 PROTEIN"/>
    <property type="match status" value="1"/>
</dbReference>
<evidence type="ECO:0000313" key="3">
    <source>
        <dbReference type="Proteomes" id="UP001595789"/>
    </source>
</evidence>
<dbReference type="RefSeq" id="WP_378988601.1">
    <property type="nucleotide sequence ID" value="NZ_JBHSBW010000016.1"/>
</dbReference>
<comment type="caution">
    <text evidence="2">The sequence shown here is derived from an EMBL/GenBank/DDBJ whole genome shotgun (WGS) entry which is preliminary data.</text>
</comment>
<reference evidence="3" key="1">
    <citation type="journal article" date="2019" name="Int. J. Syst. Evol. Microbiol.">
        <title>The Global Catalogue of Microorganisms (GCM) 10K type strain sequencing project: providing services to taxonomists for standard genome sequencing and annotation.</title>
        <authorList>
            <consortium name="The Broad Institute Genomics Platform"/>
            <consortium name="The Broad Institute Genome Sequencing Center for Infectious Disease"/>
            <person name="Wu L."/>
            <person name="Ma J."/>
        </authorList>
    </citation>
    <scope>NUCLEOTIDE SEQUENCE [LARGE SCALE GENOMIC DNA]</scope>
    <source>
        <strain evidence="3">CCM 8691</strain>
    </source>
</reference>
<keyword evidence="3" id="KW-1185">Reference proteome</keyword>
<proteinExistence type="predicted"/>
<organism evidence="2 3">
    <name type="scientific">Pedobacter lithocola</name>
    <dbReference type="NCBI Taxonomy" id="1908239"/>
    <lineage>
        <taxon>Bacteria</taxon>
        <taxon>Pseudomonadati</taxon>
        <taxon>Bacteroidota</taxon>
        <taxon>Sphingobacteriia</taxon>
        <taxon>Sphingobacteriales</taxon>
        <taxon>Sphingobacteriaceae</taxon>
        <taxon>Pedobacter</taxon>
    </lineage>
</organism>
<dbReference type="InterPro" id="IPR052345">
    <property type="entry name" value="Rad_response_metalloprotease"/>
</dbReference>